<dbReference type="EMBL" id="BQNB010010802">
    <property type="protein sequence ID" value="GJS82135.1"/>
    <property type="molecule type" value="Genomic_DNA"/>
</dbReference>
<reference evidence="1" key="2">
    <citation type="submission" date="2022-01" db="EMBL/GenBank/DDBJ databases">
        <authorList>
            <person name="Yamashiro T."/>
            <person name="Shiraishi A."/>
            <person name="Satake H."/>
            <person name="Nakayama K."/>
        </authorList>
    </citation>
    <scope>NUCLEOTIDE SEQUENCE</scope>
</reference>
<comment type="caution">
    <text evidence="1">The sequence shown here is derived from an EMBL/GenBank/DDBJ whole genome shotgun (WGS) entry which is preliminary data.</text>
</comment>
<organism evidence="1 2">
    <name type="scientific">Tanacetum coccineum</name>
    <dbReference type="NCBI Taxonomy" id="301880"/>
    <lineage>
        <taxon>Eukaryota</taxon>
        <taxon>Viridiplantae</taxon>
        <taxon>Streptophyta</taxon>
        <taxon>Embryophyta</taxon>
        <taxon>Tracheophyta</taxon>
        <taxon>Spermatophyta</taxon>
        <taxon>Magnoliopsida</taxon>
        <taxon>eudicotyledons</taxon>
        <taxon>Gunneridae</taxon>
        <taxon>Pentapetalae</taxon>
        <taxon>asterids</taxon>
        <taxon>campanulids</taxon>
        <taxon>Asterales</taxon>
        <taxon>Asteraceae</taxon>
        <taxon>Asteroideae</taxon>
        <taxon>Anthemideae</taxon>
        <taxon>Anthemidinae</taxon>
        <taxon>Tanacetum</taxon>
    </lineage>
</organism>
<dbReference type="Proteomes" id="UP001151760">
    <property type="component" value="Unassembled WGS sequence"/>
</dbReference>
<proteinExistence type="predicted"/>
<protein>
    <submittedName>
        <fullName evidence="1">Uncharacterized protein</fullName>
    </submittedName>
</protein>
<evidence type="ECO:0000313" key="1">
    <source>
        <dbReference type="EMBL" id="GJS82135.1"/>
    </source>
</evidence>
<name>A0ABQ4YZ31_9ASTR</name>
<keyword evidence="2" id="KW-1185">Reference proteome</keyword>
<gene>
    <name evidence="1" type="ORF">Tco_0748676</name>
</gene>
<sequence length="115" mass="12063">CGRDGVEVAADGDDSGDVGGGDVVAGEGGYGVKGRQRRVAVGGECRRVAARGLVSRIDREAESVLGLGRKTHRKSFPAATVVAGGGAGFLGERREMMSFYQNKNEIKCITFLFIV</sequence>
<evidence type="ECO:0000313" key="2">
    <source>
        <dbReference type="Proteomes" id="UP001151760"/>
    </source>
</evidence>
<accession>A0ABQ4YZ31</accession>
<reference evidence="1" key="1">
    <citation type="journal article" date="2022" name="Int. J. Mol. Sci.">
        <title>Draft Genome of Tanacetum Coccineum: Genomic Comparison of Closely Related Tanacetum-Family Plants.</title>
        <authorList>
            <person name="Yamashiro T."/>
            <person name="Shiraishi A."/>
            <person name="Nakayama K."/>
            <person name="Satake H."/>
        </authorList>
    </citation>
    <scope>NUCLEOTIDE SEQUENCE</scope>
</reference>
<feature type="non-terminal residue" evidence="1">
    <location>
        <position position="1"/>
    </location>
</feature>